<keyword evidence="3" id="KW-1185">Reference proteome</keyword>
<evidence type="ECO:0000313" key="2">
    <source>
        <dbReference type="EMBL" id="MFC7459399.1"/>
    </source>
</evidence>
<protein>
    <submittedName>
        <fullName evidence="2">Helix-turn-helix domain-containing protein</fullName>
    </submittedName>
</protein>
<dbReference type="PROSITE" id="PS50943">
    <property type="entry name" value="HTH_CROC1"/>
    <property type="match status" value="1"/>
</dbReference>
<proteinExistence type="predicted"/>
<dbReference type="InterPro" id="IPR001387">
    <property type="entry name" value="Cro/C1-type_HTH"/>
</dbReference>
<dbReference type="Pfam" id="PF01381">
    <property type="entry name" value="HTH_3"/>
    <property type="match status" value="1"/>
</dbReference>
<accession>A0ABW2S7Z3</accession>
<name>A0ABW2S7Z3_9BURK</name>
<dbReference type="Proteomes" id="UP001596457">
    <property type="component" value="Unassembled WGS sequence"/>
</dbReference>
<dbReference type="SUPFAM" id="SSF47413">
    <property type="entry name" value="lambda repressor-like DNA-binding domains"/>
    <property type="match status" value="1"/>
</dbReference>
<comment type="caution">
    <text evidence="2">The sequence shown here is derived from an EMBL/GenBank/DDBJ whole genome shotgun (WGS) entry which is preliminary data.</text>
</comment>
<dbReference type="CDD" id="cd00093">
    <property type="entry name" value="HTH_XRE"/>
    <property type="match status" value="1"/>
</dbReference>
<sequence length="145" mass="16263">MKTRLNLTRLAELDRQFCEFAKLRLHATPRCGWAKTVRLALGMSSKALGDRLGMTAQGVRKLEQAEADASITLKTLMRLADGMDCEVHYVLLPRTSLLEQVVKRAHEVAGGLHEVSPRTRQLSTEPETLEMLGTLFAQASRRGFW</sequence>
<evidence type="ECO:0000313" key="3">
    <source>
        <dbReference type="Proteomes" id="UP001596457"/>
    </source>
</evidence>
<dbReference type="SMART" id="SM00530">
    <property type="entry name" value="HTH_XRE"/>
    <property type="match status" value="1"/>
</dbReference>
<feature type="domain" description="HTH cro/C1-type" evidence="1">
    <location>
        <begin position="35"/>
        <end position="90"/>
    </location>
</feature>
<dbReference type="Gene3D" id="1.10.260.40">
    <property type="entry name" value="lambda repressor-like DNA-binding domains"/>
    <property type="match status" value="1"/>
</dbReference>
<dbReference type="InterPro" id="IPR010982">
    <property type="entry name" value="Lambda_DNA-bd_dom_sf"/>
</dbReference>
<evidence type="ECO:0000259" key="1">
    <source>
        <dbReference type="PROSITE" id="PS50943"/>
    </source>
</evidence>
<organism evidence="2 3">
    <name type="scientific">Hydrogenophaga defluvii</name>
    <dbReference type="NCBI Taxonomy" id="249410"/>
    <lineage>
        <taxon>Bacteria</taxon>
        <taxon>Pseudomonadati</taxon>
        <taxon>Pseudomonadota</taxon>
        <taxon>Betaproteobacteria</taxon>
        <taxon>Burkholderiales</taxon>
        <taxon>Comamonadaceae</taxon>
        <taxon>Hydrogenophaga</taxon>
    </lineage>
</organism>
<dbReference type="EMBL" id="JBHTBZ010000008">
    <property type="protein sequence ID" value="MFC7459399.1"/>
    <property type="molecule type" value="Genomic_DNA"/>
</dbReference>
<gene>
    <name evidence="2" type="ORF">ACFQU0_03030</name>
</gene>
<reference evidence="3" key="1">
    <citation type="journal article" date="2019" name="Int. J. Syst. Evol. Microbiol.">
        <title>The Global Catalogue of Microorganisms (GCM) 10K type strain sequencing project: providing services to taxonomists for standard genome sequencing and annotation.</title>
        <authorList>
            <consortium name="The Broad Institute Genomics Platform"/>
            <consortium name="The Broad Institute Genome Sequencing Center for Infectious Disease"/>
            <person name="Wu L."/>
            <person name="Ma J."/>
        </authorList>
    </citation>
    <scope>NUCLEOTIDE SEQUENCE [LARGE SCALE GENOMIC DNA]</scope>
    <source>
        <strain evidence="3">CCUG 53903</strain>
    </source>
</reference>